<proteinExistence type="predicted"/>
<dbReference type="Proteomes" id="UP001497623">
    <property type="component" value="Unassembled WGS sequence"/>
</dbReference>
<evidence type="ECO:0000259" key="2">
    <source>
        <dbReference type="PROSITE" id="PS50041"/>
    </source>
</evidence>
<dbReference type="Gene3D" id="3.10.100.10">
    <property type="entry name" value="Mannose-Binding Protein A, subunit A"/>
    <property type="match status" value="1"/>
</dbReference>
<feature type="non-terminal residue" evidence="3">
    <location>
        <position position="1"/>
    </location>
</feature>
<dbReference type="InterPro" id="IPR016186">
    <property type="entry name" value="C-type_lectin-like/link_sf"/>
</dbReference>
<name>A0AAV2QJ85_MEGNR</name>
<reference evidence="3 4" key="1">
    <citation type="submission" date="2024-05" db="EMBL/GenBank/DDBJ databases">
        <authorList>
            <person name="Wallberg A."/>
        </authorList>
    </citation>
    <scope>NUCLEOTIDE SEQUENCE [LARGE SCALE GENOMIC DNA]</scope>
</reference>
<sequence>IMERGTSRVSRSRWTYLLLILILVAQSKQETANGIETTLQELKTLILGRLDDMDQKLLRMDSKCGQVDTTLVEVIKGKVENIEIEMVAIGERSSHGLTFIDNAMKGPVNDAKEQGAAILKEIKQLKQKSDLFDYTINTLILNNKQMSSKLDSIDNQLNRTIGSLTYNDNIIIEEVQLLKEGDKSFTLLVNEIKGKVTNIEHEITAIGERSSHAITLIDNAMQGPVNEIKEQGTSILKETNLIKQKSDMLLLNNVQKEAKLEKIHQQLNQDVARCVGGVILGYQCLKYSQEAADWETAKAACASNSSRLASLADPDAVLAYTIGKYGTEEQFWAGGHDTGKEGNWEWINGSPFDHIPWAENEPNNEAGDENCLAINWRRGYNDAPCTHKLRYICEPVLAPYC</sequence>
<dbReference type="PROSITE" id="PS50041">
    <property type="entry name" value="C_TYPE_LECTIN_2"/>
    <property type="match status" value="1"/>
</dbReference>
<dbReference type="InterPro" id="IPR050111">
    <property type="entry name" value="C-type_lectin/snaclec_domain"/>
</dbReference>
<dbReference type="InterPro" id="IPR001304">
    <property type="entry name" value="C-type_lectin-like"/>
</dbReference>
<organism evidence="3 4">
    <name type="scientific">Meganyctiphanes norvegica</name>
    <name type="common">Northern krill</name>
    <name type="synonym">Thysanopoda norvegica</name>
    <dbReference type="NCBI Taxonomy" id="48144"/>
    <lineage>
        <taxon>Eukaryota</taxon>
        <taxon>Metazoa</taxon>
        <taxon>Ecdysozoa</taxon>
        <taxon>Arthropoda</taxon>
        <taxon>Crustacea</taxon>
        <taxon>Multicrustacea</taxon>
        <taxon>Malacostraca</taxon>
        <taxon>Eumalacostraca</taxon>
        <taxon>Eucarida</taxon>
        <taxon>Euphausiacea</taxon>
        <taxon>Euphausiidae</taxon>
        <taxon>Meganyctiphanes</taxon>
    </lineage>
</organism>
<dbReference type="InterPro" id="IPR016187">
    <property type="entry name" value="CTDL_fold"/>
</dbReference>
<dbReference type="PANTHER" id="PTHR22803">
    <property type="entry name" value="MANNOSE, PHOSPHOLIPASE, LECTIN RECEPTOR RELATED"/>
    <property type="match status" value="1"/>
</dbReference>
<protein>
    <recommendedName>
        <fullName evidence="2">C-type lectin domain-containing protein</fullName>
    </recommendedName>
</protein>
<gene>
    <name evidence="3" type="ORF">MNOR_LOCUS12614</name>
</gene>
<dbReference type="CDD" id="cd00037">
    <property type="entry name" value="CLECT"/>
    <property type="match status" value="1"/>
</dbReference>
<comment type="caution">
    <text evidence="3">The sequence shown here is derived from an EMBL/GenBank/DDBJ whole genome shotgun (WGS) entry which is preliminary data.</text>
</comment>
<keyword evidence="1" id="KW-0732">Signal</keyword>
<dbReference type="SMART" id="SM00034">
    <property type="entry name" value="CLECT"/>
    <property type="match status" value="1"/>
</dbReference>
<evidence type="ECO:0000313" key="4">
    <source>
        <dbReference type="Proteomes" id="UP001497623"/>
    </source>
</evidence>
<evidence type="ECO:0000313" key="3">
    <source>
        <dbReference type="EMBL" id="CAL4085186.1"/>
    </source>
</evidence>
<accession>A0AAV2QJ85</accession>
<keyword evidence="4" id="KW-1185">Reference proteome</keyword>
<dbReference type="SUPFAM" id="SSF56436">
    <property type="entry name" value="C-type lectin-like"/>
    <property type="match status" value="1"/>
</dbReference>
<feature type="chain" id="PRO_5043416188" description="C-type lectin domain-containing protein" evidence="1">
    <location>
        <begin position="28"/>
        <end position="401"/>
    </location>
</feature>
<dbReference type="AlphaFoldDB" id="A0AAV2QJ85"/>
<feature type="domain" description="C-type lectin" evidence="2">
    <location>
        <begin position="280"/>
        <end position="394"/>
    </location>
</feature>
<evidence type="ECO:0000256" key="1">
    <source>
        <dbReference type="SAM" id="SignalP"/>
    </source>
</evidence>
<dbReference type="Pfam" id="PF00059">
    <property type="entry name" value="Lectin_C"/>
    <property type="match status" value="1"/>
</dbReference>
<dbReference type="EMBL" id="CAXKWB010006948">
    <property type="protein sequence ID" value="CAL4085186.1"/>
    <property type="molecule type" value="Genomic_DNA"/>
</dbReference>
<feature type="signal peptide" evidence="1">
    <location>
        <begin position="1"/>
        <end position="27"/>
    </location>
</feature>